<protein>
    <submittedName>
        <fullName evidence="1">Uncharacterized protein</fullName>
    </submittedName>
</protein>
<keyword evidence="2" id="KW-1185">Reference proteome</keyword>
<dbReference type="EMBL" id="BGPR01000437">
    <property type="protein sequence ID" value="GBM20119.1"/>
    <property type="molecule type" value="Genomic_DNA"/>
</dbReference>
<dbReference type="AlphaFoldDB" id="A0A4Y2DVL9"/>
<dbReference type="Proteomes" id="UP000499080">
    <property type="component" value="Unassembled WGS sequence"/>
</dbReference>
<organism evidence="1 2">
    <name type="scientific">Araneus ventricosus</name>
    <name type="common">Orbweaver spider</name>
    <name type="synonym">Epeira ventricosa</name>
    <dbReference type="NCBI Taxonomy" id="182803"/>
    <lineage>
        <taxon>Eukaryota</taxon>
        <taxon>Metazoa</taxon>
        <taxon>Ecdysozoa</taxon>
        <taxon>Arthropoda</taxon>
        <taxon>Chelicerata</taxon>
        <taxon>Arachnida</taxon>
        <taxon>Araneae</taxon>
        <taxon>Araneomorphae</taxon>
        <taxon>Entelegynae</taxon>
        <taxon>Araneoidea</taxon>
        <taxon>Araneidae</taxon>
        <taxon>Araneus</taxon>
    </lineage>
</organism>
<proteinExistence type="predicted"/>
<reference evidence="1 2" key="1">
    <citation type="journal article" date="2019" name="Sci. Rep.">
        <title>Orb-weaving spider Araneus ventricosus genome elucidates the spidroin gene catalogue.</title>
        <authorList>
            <person name="Kono N."/>
            <person name="Nakamura H."/>
            <person name="Ohtoshi R."/>
            <person name="Moran D.A.P."/>
            <person name="Shinohara A."/>
            <person name="Yoshida Y."/>
            <person name="Fujiwara M."/>
            <person name="Mori M."/>
            <person name="Tomita M."/>
            <person name="Arakawa K."/>
        </authorList>
    </citation>
    <scope>NUCLEOTIDE SEQUENCE [LARGE SCALE GENOMIC DNA]</scope>
</reference>
<accession>A0A4Y2DVL9</accession>
<comment type="caution">
    <text evidence="1">The sequence shown here is derived from an EMBL/GenBank/DDBJ whole genome shotgun (WGS) entry which is preliminary data.</text>
</comment>
<gene>
    <name evidence="1" type="ORF">AVEN_81097_1</name>
</gene>
<evidence type="ECO:0000313" key="2">
    <source>
        <dbReference type="Proteomes" id="UP000499080"/>
    </source>
</evidence>
<name>A0A4Y2DVL9_ARAVE</name>
<evidence type="ECO:0000313" key="1">
    <source>
        <dbReference type="EMBL" id="GBM20119.1"/>
    </source>
</evidence>
<sequence>MRTTSAPPPGENKKETETVRTVMQSLVKCTSRFKQHEGYFGTDLVILNLDQMTRMKSCSPNYHTSPAGGPFTHDVRFKELQAHMHSGSSGGSFSKP</sequence>